<comment type="similarity">
    <text evidence="1">Belongs to the amidase family.</text>
</comment>
<organism evidence="3 4">
    <name type="scientific">Alcaligenes xylosoxydans xylosoxydans</name>
    <name type="common">Achromobacter xylosoxidans</name>
    <dbReference type="NCBI Taxonomy" id="85698"/>
    <lineage>
        <taxon>Bacteria</taxon>
        <taxon>Pseudomonadati</taxon>
        <taxon>Pseudomonadota</taxon>
        <taxon>Betaproteobacteria</taxon>
        <taxon>Burkholderiales</taxon>
        <taxon>Alcaligenaceae</taxon>
        <taxon>Achromobacter</taxon>
    </lineage>
</organism>
<evidence type="ECO:0000313" key="4">
    <source>
        <dbReference type="Proteomes" id="UP000060602"/>
    </source>
</evidence>
<evidence type="ECO:0000259" key="2">
    <source>
        <dbReference type="Pfam" id="PF01425"/>
    </source>
</evidence>
<protein>
    <submittedName>
        <fullName evidence="3">Amidase</fullName>
    </submittedName>
</protein>
<dbReference type="Proteomes" id="UP000060602">
    <property type="component" value="Chromosome"/>
</dbReference>
<dbReference type="InterPro" id="IPR000120">
    <property type="entry name" value="Amidase"/>
</dbReference>
<name>A0A0X8P2L0_ALCXX</name>
<dbReference type="InterPro" id="IPR036928">
    <property type="entry name" value="AS_sf"/>
</dbReference>
<dbReference type="AlphaFoldDB" id="A0A0X8P2L0"/>
<dbReference type="Pfam" id="PF01425">
    <property type="entry name" value="Amidase"/>
    <property type="match status" value="1"/>
</dbReference>
<dbReference type="PANTHER" id="PTHR11895">
    <property type="entry name" value="TRANSAMIDASE"/>
    <property type="match status" value="1"/>
</dbReference>
<accession>A0A0X8P2L0</accession>
<feature type="domain" description="Amidase" evidence="2">
    <location>
        <begin position="26"/>
        <end position="452"/>
    </location>
</feature>
<evidence type="ECO:0000256" key="1">
    <source>
        <dbReference type="ARBA" id="ARBA00009199"/>
    </source>
</evidence>
<dbReference type="RefSeq" id="WP_061073392.1">
    <property type="nucleotide sequence ID" value="NZ_CP014060.2"/>
</dbReference>
<sequence>MNESLCELSAVEAARRIRERSVSPVELVGAALARAQRLQPALNCFITLCAERAMDEARAAEAALMRGEPVGLLHGLPLTVKDLVNTAGVRTTFGAVPFRDNVPAEDAVAVARLRAQGAILIGKTTTPEFGSKSMTDSPLFGQTRNPWNLGRTCGGSSGGAAAATAAGITALAVATDGGGSTRIPAACNGVVGFKQSLGAIPHSQAQDAIGNQTYVTPTTRTVADTRLMMAAMAGPHACDPWSLGMPSADYHAAAGADALRGKRVRYCLAPPGRPVAADARRAFEAALARLADLGAQVEPFDGAGFDIEPVWRVINHTVWRTRFLPLIAREPEAYSPTFQRQIASAAQFSAQQYQEAMFARTTLYRQVQALFGQADLLAMPTMSRTALPLGTDIFDTLDIDGRAYDDIRAHWYPWTMLFNLTGHPAISVPCGLGTDGLPLGLQLVAPLHGDLDLLHAAEAFEQAAAPLPPPAAVARSAASHPVE</sequence>
<dbReference type="GO" id="GO:0003824">
    <property type="term" value="F:catalytic activity"/>
    <property type="evidence" value="ECO:0007669"/>
    <property type="project" value="InterPro"/>
</dbReference>
<dbReference type="PANTHER" id="PTHR11895:SF7">
    <property type="entry name" value="GLUTAMYL-TRNA(GLN) AMIDOTRANSFERASE SUBUNIT A, MITOCHONDRIAL"/>
    <property type="match status" value="1"/>
</dbReference>
<dbReference type="EMBL" id="CP014060">
    <property type="protein sequence ID" value="AMG38772.1"/>
    <property type="molecule type" value="Genomic_DNA"/>
</dbReference>
<reference evidence="4" key="1">
    <citation type="submission" date="2015-12" db="EMBL/GenBank/DDBJ databases">
        <title>FDA dAtabase for Regulatory Grade micrObial Sequences (FDA-ARGOS): Supporting development and validation of Infectious Disease Dx tests.</title>
        <authorList>
            <person name="Case J."/>
            <person name="Tallon L."/>
            <person name="Sadzewicz L."/>
            <person name="Sengamalay N."/>
            <person name="Ott S."/>
            <person name="Godinez A."/>
            <person name="Nagaraj S."/>
            <person name="Nadendla S."/>
            <person name="Sichtig H."/>
        </authorList>
    </citation>
    <scope>NUCLEOTIDE SEQUENCE [LARGE SCALE GENOMIC DNA]</scope>
    <source>
        <strain evidence="4">FDAARGOS_147</strain>
    </source>
</reference>
<dbReference type="Gene3D" id="3.90.1300.10">
    <property type="entry name" value="Amidase signature (AS) domain"/>
    <property type="match status" value="1"/>
</dbReference>
<evidence type="ECO:0000313" key="3">
    <source>
        <dbReference type="EMBL" id="AMG38772.1"/>
    </source>
</evidence>
<dbReference type="InterPro" id="IPR023631">
    <property type="entry name" value="Amidase_dom"/>
</dbReference>
<gene>
    <name evidence="3" type="ORF">AL504_23720</name>
</gene>
<dbReference type="SUPFAM" id="SSF75304">
    <property type="entry name" value="Amidase signature (AS) enzymes"/>
    <property type="match status" value="1"/>
</dbReference>
<proteinExistence type="inferred from homology"/>